<feature type="transmembrane region" description="Helical" evidence="7">
    <location>
        <begin position="471"/>
        <end position="492"/>
    </location>
</feature>
<dbReference type="NCBIfam" id="NF037981">
    <property type="entry name" value="NCS2_1"/>
    <property type="match status" value="1"/>
</dbReference>
<keyword evidence="5 7" id="KW-0472">Membrane</keyword>
<accession>A0A811L6C6</accession>
<feature type="transmembrane region" description="Helical" evidence="7">
    <location>
        <begin position="192"/>
        <end position="213"/>
    </location>
</feature>
<evidence type="ECO:0000256" key="6">
    <source>
        <dbReference type="SAM" id="MobiDB-lite"/>
    </source>
</evidence>
<protein>
    <submittedName>
        <fullName evidence="8">Uncharacterized protein</fullName>
    </submittedName>
</protein>
<feature type="compositionally biased region" description="Basic and acidic residues" evidence="6">
    <location>
        <begin position="9"/>
        <end position="20"/>
    </location>
</feature>
<evidence type="ECO:0000256" key="2">
    <source>
        <dbReference type="ARBA" id="ARBA00008821"/>
    </source>
</evidence>
<keyword evidence="4 7" id="KW-1133">Transmembrane helix</keyword>
<dbReference type="EMBL" id="CAJFDH010000005">
    <property type="protein sequence ID" value="CAD5222731.1"/>
    <property type="molecule type" value="Genomic_DNA"/>
</dbReference>
<dbReference type="AlphaFoldDB" id="A0A811L6C6"/>
<dbReference type="Proteomes" id="UP000614601">
    <property type="component" value="Unassembled WGS sequence"/>
</dbReference>
<dbReference type="Pfam" id="PF00860">
    <property type="entry name" value="Xan_ur_permease"/>
    <property type="match status" value="1"/>
</dbReference>
<comment type="similarity">
    <text evidence="2">Belongs to the nucleobase:cation symporter-2 (NCS2) (TC 2.A.40) family.</text>
</comment>
<dbReference type="OrthoDB" id="1641903at2759"/>
<evidence type="ECO:0000256" key="7">
    <source>
        <dbReference type="SAM" id="Phobius"/>
    </source>
</evidence>
<evidence type="ECO:0000313" key="8">
    <source>
        <dbReference type="EMBL" id="CAD5222731.1"/>
    </source>
</evidence>
<dbReference type="GO" id="GO:0022857">
    <property type="term" value="F:transmembrane transporter activity"/>
    <property type="evidence" value="ECO:0007669"/>
    <property type="project" value="InterPro"/>
</dbReference>
<evidence type="ECO:0000256" key="3">
    <source>
        <dbReference type="ARBA" id="ARBA00022692"/>
    </source>
</evidence>
<feature type="transmembrane region" description="Helical" evidence="7">
    <location>
        <begin position="403"/>
        <end position="422"/>
    </location>
</feature>
<feature type="transmembrane region" description="Helical" evidence="7">
    <location>
        <begin position="27"/>
        <end position="53"/>
    </location>
</feature>
<dbReference type="InterPro" id="IPR006043">
    <property type="entry name" value="NCS2"/>
</dbReference>
<feature type="transmembrane region" description="Helical" evidence="7">
    <location>
        <begin position="136"/>
        <end position="157"/>
    </location>
</feature>
<evidence type="ECO:0000256" key="4">
    <source>
        <dbReference type="ARBA" id="ARBA00022989"/>
    </source>
</evidence>
<dbReference type="GO" id="GO:0016020">
    <property type="term" value="C:membrane"/>
    <property type="evidence" value="ECO:0007669"/>
    <property type="project" value="UniProtKB-SubCell"/>
</dbReference>
<evidence type="ECO:0000313" key="9">
    <source>
        <dbReference type="Proteomes" id="UP000614601"/>
    </source>
</evidence>
<gene>
    <name evidence="8" type="ORF">BOKJ2_LOCUS9790</name>
</gene>
<reference evidence="8" key="1">
    <citation type="submission" date="2020-09" db="EMBL/GenBank/DDBJ databases">
        <authorList>
            <person name="Kikuchi T."/>
        </authorList>
    </citation>
    <scope>NUCLEOTIDE SEQUENCE</scope>
    <source>
        <strain evidence="8">SH1</strain>
    </source>
</reference>
<feature type="transmembrane region" description="Helical" evidence="7">
    <location>
        <begin position="377"/>
        <end position="397"/>
    </location>
</feature>
<keyword evidence="9" id="KW-1185">Reference proteome</keyword>
<evidence type="ECO:0000256" key="5">
    <source>
        <dbReference type="ARBA" id="ARBA00023136"/>
    </source>
</evidence>
<evidence type="ECO:0000256" key="1">
    <source>
        <dbReference type="ARBA" id="ARBA00004141"/>
    </source>
</evidence>
<name>A0A811L6C6_9BILA</name>
<feature type="transmembrane region" description="Helical" evidence="7">
    <location>
        <begin position="434"/>
        <end position="451"/>
    </location>
</feature>
<sequence length="556" mass="60527">MGLSNGQEADERPLKPRRTYKADETPSPFICLLFGFQQVMVCVSALLVIPFLLSSYMCAGSNENHLRVELISSTFVASGISTLIQTGFGMRLALLQGTAFAYVPSVEAFNLLPENACNYNSSQPAPQSEYYGRLRYIQGSLLLSALVPMLIGCTGLVGMLTKFIGPITVSPLILLLMASSVEMCVKRMEQHWVSLIQAATLFVTVLYLAELRIPIPGRKNGKFHWYRVNLFGQYPYLIAILISWGFCAILSLLELVPAESAARTDKIRNLEAISNAPWFRVPYPGQFGPPRFNASLFFAFLVSALTSVFESVGDYHAIARVSEERSPPSHAINRGILAEGMGSFVSGLIGPGVGLTTHTENIGVIGITKVASRTTMIVAGCLLIFLGLFTKIGAVLSTIPEPLVGGVLASSMAMVGGVAIANVQSVDLNNSRNVAILGFSLMVGLIVPNYFTKHSPSSGWEEFDKVFRVLMNMPFFVGAATACILDNTVPGATRTQRGLRERGMGHEFGPSNRDIYAFPDWAMNLLEKFPALKILPFIPKEKKMSSNRVQDSTVSP</sequence>
<feature type="region of interest" description="Disordered" evidence="6">
    <location>
        <begin position="1"/>
        <end position="20"/>
    </location>
</feature>
<dbReference type="Proteomes" id="UP000783686">
    <property type="component" value="Unassembled WGS sequence"/>
</dbReference>
<feature type="transmembrane region" description="Helical" evidence="7">
    <location>
        <begin position="233"/>
        <end position="256"/>
    </location>
</feature>
<feature type="transmembrane region" description="Helical" evidence="7">
    <location>
        <begin position="163"/>
        <end position="185"/>
    </location>
</feature>
<comment type="caution">
    <text evidence="8">The sequence shown here is derived from an EMBL/GenBank/DDBJ whole genome shotgun (WGS) entry which is preliminary data.</text>
</comment>
<dbReference type="PANTHER" id="PTHR11119">
    <property type="entry name" value="XANTHINE-URACIL / VITAMIN C PERMEASE FAMILY MEMBER"/>
    <property type="match status" value="1"/>
</dbReference>
<comment type="subcellular location">
    <subcellularLocation>
        <location evidence="1">Membrane</location>
        <topology evidence="1">Multi-pass membrane protein</topology>
    </subcellularLocation>
</comment>
<proteinExistence type="inferred from homology"/>
<organism evidence="8 9">
    <name type="scientific">Bursaphelenchus okinawaensis</name>
    <dbReference type="NCBI Taxonomy" id="465554"/>
    <lineage>
        <taxon>Eukaryota</taxon>
        <taxon>Metazoa</taxon>
        <taxon>Ecdysozoa</taxon>
        <taxon>Nematoda</taxon>
        <taxon>Chromadorea</taxon>
        <taxon>Rhabditida</taxon>
        <taxon>Tylenchina</taxon>
        <taxon>Tylenchomorpha</taxon>
        <taxon>Aphelenchoidea</taxon>
        <taxon>Aphelenchoididae</taxon>
        <taxon>Bursaphelenchus</taxon>
    </lineage>
</organism>
<keyword evidence="3 7" id="KW-0812">Transmembrane</keyword>
<dbReference type="EMBL" id="CAJFCW020000005">
    <property type="protein sequence ID" value="CAG9116728.1"/>
    <property type="molecule type" value="Genomic_DNA"/>
</dbReference>